<evidence type="ECO:0000313" key="2">
    <source>
        <dbReference type="Proteomes" id="UP001497493"/>
    </source>
</evidence>
<organism evidence="1 2">
    <name type="scientific">Candidatus Methylocalor cossyra</name>
    <dbReference type="NCBI Taxonomy" id="3108543"/>
    <lineage>
        <taxon>Bacteria</taxon>
        <taxon>Pseudomonadati</taxon>
        <taxon>Pseudomonadota</taxon>
        <taxon>Gammaproteobacteria</taxon>
        <taxon>Methylococcales</taxon>
        <taxon>Methylococcaceae</taxon>
        <taxon>Candidatus Methylocalor</taxon>
    </lineage>
</organism>
<protein>
    <submittedName>
        <fullName evidence="1">Uncharacterized protein</fullName>
    </submittedName>
</protein>
<dbReference type="Proteomes" id="UP001497493">
    <property type="component" value="Chromosome"/>
</dbReference>
<reference evidence="1 2" key="1">
    <citation type="submission" date="2024-04" db="EMBL/GenBank/DDBJ databases">
        <authorList>
            <person name="Cremers G."/>
        </authorList>
    </citation>
    <scope>NUCLEOTIDE SEQUENCE [LARGE SCALE GENOMIC DNA]</scope>
    <source>
        <strain evidence="1">MeCH1-AG</strain>
    </source>
</reference>
<keyword evidence="2" id="KW-1185">Reference proteome</keyword>
<name>A0ABP1C851_9GAMM</name>
<dbReference type="EMBL" id="OZ026884">
    <property type="protein sequence ID" value="CAL1239992.1"/>
    <property type="molecule type" value="Genomic_DNA"/>
</dbReference>
<gene>
    <name evidence="1" type="ORF">MECH1_V1_1216</name>
</gene>
<evidence type="ECO:0000313" key="1">
    <source>
        <dbReference type="EMBL" id="CAL1239992.1"/>
    </source>
</evidence>
<proteinExistence type="predicted"/>
<accession>A0ABP1C851</accession>
<sequence length="124" mass="13772">MFLFGDAHPHVDYGQHHRFQHQQRAEGHDRPLGPLPAAAILAAALVMAALHPEGILPAMLLLGRANRSGGDREIGTARLFRRTLESVLLLHGTTLHSKKWLLPRHLGSLRHPGPWRGHPAPWIV</sequence>